<keyword evidence="3" id="KW-1185">Reference proteome</keyword>
<accession>E7GD30</accession>
<keyword evidence="1" id="KW-0472">Membrane</keyword>
<evidence type="ECO:0000256" key="1">
    <source>
        <dbReference type="SAM" id="Phobius"/>
    </source>
</evidence>
<sequence>MKNMHISIVGIVYLFMLFIPNMIWAKNIPENYDSSHENKILLMCERLGEVLVCCFGVIMFETMHWNLFVLVSFVVMLMYEGYWIQYFKSEKKLSDFYCSYLNIPLAGATLPVIAFFILGLSQGHWILVFSTIILGIGHIGIHREHFLEIKR</sequence>
<dbReference type="STRING" id="100884.GCA_000269565_00326"/>
<name>E7GD30_9FIRM</name>
<dbReference type="EMBL" id="ADKX01000040">
    <property type="protein sequence ID" value="EFW04052.1"/>
    <property type="molecule type" value="Genomic_DNA"/>
</dbReference>
<feature type="transmembrane region" description="Helical" evidence="1">
    <location>
        <begin position="6"/>
        <end position="28"/>
    </location>
</feature>
<feature type="transmembrane region" description="Helical" evidence="1">
    <location>
        <begin position="65"/>
        <end position="84"/>
    </location>
</feature>
<feature type="transmembrane region" description="Helical" evidence="1">
    <location>
        <begin position="96"/>
        <end position="118"/>
    </location>
</feature>
<proteinExistence type="predicted"/>
<dbReference type="RefSeq" id="WP_008789760.1">
    <property type="nucleotide sequence ID" value="NZ_AKCB01000001.1"/>
</dbReference>
<keyword evidence="1" id="KW-0812">Transmembrane</keyword>
<dbReference type="HOGENOM" id="CLU_142121_0_0_9"/>
<evidence type="ECO:0000313" key="2">
    <source>
        <dbReference type="EMBL" id="EFW04052.1"/>
    </source>
</evidence>
<dbReference type="Proteomes" id="UP000003157">
    <property type="component" value="Unassembled WGS sequence"/>
</dbReference>
<reference evidence="2 3" key="1">
    <citation type="submission" date="2010-12" db="EMBL/GenBank/DDBJ databases">
        <title>The Genome Sequence of Coprobacillus sp. strain 29_1.</title>
        <authorList>
            <consortium name="The Broad Institute Genome Sequencing Platform"/>
            <person name="Earl A."/>
            <person name="Ward D."/>
            <person name="Feldgarden M."/>
            <person name="Gevers D."/>
            <person name="Daigneault M."/>
            <person name="Sibley C.D."/>
            <person name="White A."/>
            <person name="Strauss J."/>
            <person name="Allen-Vercoe E."/>
            <person name="Young S.K."/>
            <person name="Zeng Q."/>
            <person name="Gargeya S."/>
            <person name="Fitzgerald M."/>
            <person name="Haas B."/>
            <person name="Abouelleil A."/>
            <person name="Alvarado L."/>
            <person name="Arachchi H.M."/>
            <person name="Berlin A."/>
            <person name="Brown A."/>
            <person name="Chapman S.B."/>
            <person name="Chen Z."/>
            <person name="Dunbar C."/>
            <person name="Freedman E."/>
            <person name="Gearin G."/>
            <person name="Gellesch M."/>
            <person name="Goldberg J."/>
            <person name="Griggs A."/>
            <person name="Gujja S."/>
            <person name="Heilman E."/>
            <person name="Heiman D."/>
            <person name="Howarth C."/>
            <person name="Larson L."/>
            <person name="Lui A."/>
            <person name="MacDonald P.J.P."/>
            <person name="Mehta T."/>
            <person name="Montmayeur A."/>
            <person name="Murphy C."/>
            <person name="Neiman D."/>
            <person name="Pearson M."/>
            <person name="Priest M."/>
            <person name="Roberts A."/>
            <person name="Saif S."/>
            <person name="Shea T."/>
            <person name="Shenoy N."/>
            <person name="Sisk P."/>
            <person name="Stolte C."/>
            <person name="Sykes S."/>
            <person name="White J."/>
            <person name="Yandava C."/>
            <person name="Nusbaum C."/>
            <person name="Birren B."/>
        </authorList>
    </citation>
    <scope>NUCLEOTIDE SEQUENCE [LARGE SCALE GENOMIC DNA]</scope>
    <source>
        <strain evidence="2 3">29_1</strain>
    </source>
</reference>
<organism evidence="2 3">
    <name type="scientific">Coprobacillus cateniformis</name>
    <dbReference type="NCBI Taxonomy" id="100884"/>
    <lineage>
        <taxon>Bacteria</taxon>
        <taxon>Bacillati</taxon>
        <taxon>Bacillota</taxon>
        <taxon>Erysipelotrichia</taxon>
        <taxon>Erysipelotrichales</taxon>
        <taxon>Coprobacillaceae</taxon>
        <taxon>Coprobacillus</taxon>
    </lineage>
</organism>
<dbReference type="GeneID" id="78228248"/>
<keyword evidence="1" id="KW-1133">Transmembrane helix</keyword>
<protein>
    <submittedName>
        <fullName evidence="2">Uncharacterized protein</fullName>
    </submittedName>
</protein>
<gene>
    <name evidence="2" type="ORF">HMPREF9488_02673</name>
</gene>
<dbReference type="eggNOG" id="ENOG5030J8Q">
    <property type="taxonomic scope" value="Bacteria"/>
</dbReference>
<feature type="transmembrane region" description="Helical" evidence="1">
    <location>
        <begin position="124"/>
        <end position="141"/>
    </location>
</feature>
<dbReference type="OrthoDB" id="53505at2"/>
<comment type="caution">
    <text evidence="2">The sequence shown here is derived from an EMBL/GenBank/DDBJ whole genome shotgun (WGS) entry which is preliminary data.</text>
</comment>
<dbReference type="AlphaFoldDB" id="E7GD30"/>
<evidence type="ECO:0000313" key="3">
    <source>
        <dbReference type="Proteomes" id="UP000003157"/>
    </source>
</evidence>